<dbReference type="InterPro" id="IPR001789">
    <property type="entry name" value="Sig_transdc_resp-reg_receiver"/>
</dbReference>
<protein>
    <submittedName>
        <fullName evidence="5">EAL domain-containing response regulator</fullName>
        <ecNumber evidence="5">3.1.4.52</ecNumber>
    </submittedName>
</protein>
<dbReference type="PROSITE" id="PS50110">
    <property type="entry name" value="RESPONSE_REGULATORY"/>
    <property type="match status" value="1"/>
</dbReference>
<dbReference type="Pfam" id="PF00072">
    <property type="entry name" value="Response_reg"/>
    <property type="match status" value="1"/>
</dbReference>
<dbReference type="PANTHER" id="PTHR33121:SF79">
    <property type="entry name" value="CYCLIC DI-GMP PHOSPHODIESTERASE PDED-RELATED"/>
    <property type="match status" value="1"/>
</dbReference>
<accession>A0ABU6K812</accession>
<evidence type="ECO:0000259" key="3">
    <source>
        <dbReference type="PROSITE" id="PS50110"/>
    </source>
</evidence>
<proteinExistence type="predicted"/>
<dbReference type="SMART" id="SM00448">
    <property type="entry name" value="REC"/>
    <property type="match status" value="1"/>
</dbReference>
<feature type="modified residue" description="4-aspartylphosphate" evidence="1">
    <location>
        <position position="73"/>
    </location>
</feature>
<sequence>MLTPPPSGSLSPPHPSLLEQGVMVVDDSELQRNLLMSILRMLGITHIHEACDGESALALLGQPAVSPAIIVVDLEMPGMDGIELLQLLAERGLRASILVVSGAESAILAAVGTMAEALGLQLLGTLPKPLSYLAVSNMMTRFYAQHRQSRHATPGQRPGASPPPDGAAVTADSLIAALDDGRVVPYYQPVVSLKTGKVLGFEALARLVTTTGKLILPGNFIELAEQQGLIDRLTLAIVDHVLADLGTWHSRGLYPSVSFNVSARSLSDREFANEILRRVDAADISPRSLVIEVTESAVVSDLASAIGTLGRLRLRGFGLAIDDYGSGFSSMQQLSRLPFTTLKIDRTFVSNAHQKWNLQTMLQSAIEMGHRLGLVTVAEGVETMEEMMLLESLGCQCVQGFLLSPAMAAAAVPVWLRQEKARIRALCGEAM</sequence>
<dbReference type="InterPro" id="IPR011006">
    <property type="entry name" value="CheY-like_superfamily"/>
</dbReference>
<feature type="domain" description="Response regulatory" evidence="3">
    <location>
        <begin position="21"/>
        <end position="143"/>
    </location>
</feature>
<keyword evidence="6" id="KW-1185">Reference proteome</keyword>
<name>A0ABU6K812_9RHOO</name>
<dbReference type="RefSeq" id="WP_327600978.1">
    <property type="nucleotide sequence ID" value="NZ_JAYXHS010000004.1"/>
</dbReference>
<reference evidence="5 6" key="1">
    <citation type="submission" date="2024-01" db="EMBL/GenBank/DDBJ databases">
        <title>Uliginosibacterium soil sp. nov.</title>
        <authorList>
            <person name="Lv Y."/>
        </authorList>
    </citation>
    <scope>NUCLEOTIDE SEQUENCE [LARGE SCALE GENOMIC DNA]</scope>
    <source>
        <strain evidence="5 6">H3</strain>
    </source>
</reference>
<dbReference type="CDD" id="cd01948">
    <property type="entry name" value="EAL"/>
    <property type="match status" value="1"/>
</dbReference>
<dbReference type="Gene3D" id="3.40.50.2300">
    <property type="match status" value="1"/>
</dbReference>
<evidence type="ECO:0000256" key="2">
    <source>
        <dbReference type="SAM" id="MobiDB-lite"/>
    </source>
</evidence>
<dbReference type="SUPFAM" id="SSF141868">
    <property type="entry name" value="EAL domain-like"/>
    <property type="match status" value="1"/>
</dbReference>
<keyword evidence="5" id="KW-0378">Hydrolase</keyword>
<dbReference type="EMBL" id="JAYXHS010000004">
    <property type="protein sequence ID" value="MEC5388007.1"/>
    <property type="molecule type" value="Genomic_DNA"/>
</dbReference>
<feature type="region of interest" description="Disordered" evidence="2">
    <location>
        <begin position="146"/>
        <end position="167"/>
    </location>
</feature>
<evidence type="ECO:0000259" key="4">
    <source>
        <dbReference type="PROSITE" id="PS50883"/>
    </source>
</evidence>
<organism evidence="5 6">
    <name type="scientific">Uliginosibacterium silvisoli</name>
    <dbReference type="NCBI Taxonomy" id="3114758"/>
    <lineage>
        <taxon>Bacteria</taxon>
        <taxon>Pseudomonadati</taxon>
        <taxon>Pseudomonadota</taxon>
        <taxon>Betaproteobacteria</taxon>
        <taxon>Rhodocyclales</taxon>
        <taxon>Zoogloeaceae</taxon>
        <taxon>Uliginosibacterium</taxon>
    </lineage>
</organism>
<dbReference type="GO" id="GO:0071111">
    <property type="term" value="F:cyclic-guanylate-specific phosphodiesterase activity"/>
    <property type="evidence" value="ECO:0007669"/>
    <property type="project" value="UniProtKB-EC"/>
</dbReference>
<dbReference type="Proteomes" id="UP001331561">
    <property type="component" value="Unassembled WGS sequence"/>
</dbReference>
<dbReference type="PANTHER" id="PTHR33121">
    <property type="entry name" value="CYCLIC DI-GMP PHOSPHODIESTERASE PDEF"/>
    <property type="match status" value="1"/>
</dbReference>
<dbReference type="PROSITE" id="PS50883">
    <property type="entry name" value="EAL"/>
    <property type="match status" value="1"/>
</dbReference>
<evidence type="ECO:0000313" key="5">
    <source>
        <dbReference type="EMBL" id="MEC5388007.1"/>
    </source>
</evidence>
<dbReference type="InterPro" id="IPR050706">
    <property type="entry name" value="Cyclic-di-GMP_PDE-like"/>
</dbReference>
<evidence type="ECO:0000256" key="1">
    <source>
        <dbReference type="PROSITE-ProRule" id="PRU00169"/>
    </source>
</evidence>
<feature type="domain" description="EAL" evidence="4">
    <location>
        <begin position="167"/>
        <end position="420"/>
    </location>
</feature>
<dbReference type="SUPFAM" id="SSF52172">
    <property type="entry name" value="CheY-like"/>
    <property type="match status" value="1"/>
</dbReference>
<comment type="caution">
    <text evidence="5">The sequence shown here is derived from an EMBL/GenBank/DDBJ whole genome shotgun (WGS) entry which is preliminary data.</text>
</comment>
<dbReference type="InterPro" id="IPR001633">
    <property type="entry name" value="EAL_dom"/>
</dbReference>
<dbReference type="SMART" id="SM00052">
    <property type="entry name" value="EAL"/>
    <property type="match status" value="1"/>
</dbReference>
<dbReference type="Pfam" id="PF00563">
    <property type="entry name" value="EAL"/>
    <property type="match status" value="1"/>
</dbReference>
<gene>
    <name evidence="5" type="ORF">VVD49_19905</name>
</gene>
<evidence type="ECO:0000313" key="6">
    <source>
        <dbReference type="Proteomes" id="UP001331561"/>
    </source>
</evidence>
<dbReference type="Gene3D" id="3.20.20.450">
    <property type="entry name" value="EAL domain"/>
    <property type="match status" value="1"/>
</dbReference>
<dbReference type="EC" id="3.1.4.52" evidence="5"/>
<keyword evidence="1" id="KW-0597">Phosphoprotein</keyword>
<dbReference type="InterPro" id="IPR035919">
    <property type="entry name" value="EAL_sf"/>
</dbReference>